<gene>
    <name evidence="1" type="ORF">Pint_23008</name>
</gene>
<comment type="caution">
    <text evidence="1">The sequence shown here is derived from an EMBL/GenBank/DDBJ whole genome shotgun (WGS) entry which is preliminary data.</text>
</comment>
<evidence type="ECO:0000313" key="1">
    <source>
        <dbReference type="EMBL" id="KAJ0038733.1"/>
    </source>
</evidence>
<reference evidence="2" key="1">
    <citation type="journal article" date="2023" name="G3 (Bethesda)">
        <title>Genome assembly and association tests identify interacting loci associated with vigor, precocity, and sex in interspecific pistachio rootstocks.</title>
        <authorList>
            <person name="Palmer W."/>
            <person name="Jacygrad E."/>
            <person name="Sagayaradj S."/>
            <person name="Cavanaugh K."/>
            <person name="Han R."/>
            <person name="Bertier L."/>
            <person name="Beede B."/>
            <person name="Kafkas S."/>
            <person name="Golino D."/>
            <person name="Preece J."/>
            <person name="Michelmore R."/>
        </authorList>
    </citation>
    <scope>NUCLEOTIDE SEQUENCE [LARGE SCALE GENOMIC DNA]</scope>
</reference>
<proteinExistence type="predicted"/>
<accession>A0ACC0YMQ8</accession>
<keyword evidence="2" id="KW-1185">Reference proteome</keyword>
<organism evidence="1 2">
    <name type="scientific">Pistacia integerrima</name>
    <dbReference type="NCBI Taxonomy" id="434235"/>
    <lineage>
        <taxon>Eukaryota</taxon>
        <taxon>Viridiplantae</taxon>
        <taxon>Streptophyta</taxon>
        <taxon>Embryophyta</taxon>
        <taxon>Tracheophyta</taxon>
        <taxon>Spermatophyta</taxon>
        <taxon>Magnoliopsida</taxon>
        <taxon>eudicotyledons</taxon>
        <taxon>Gunneridae</taxon>
        <taxon>Pentapetalae</taxon>
        <taxon>rosids</taxon>
        <taxon>malvids</taxon>
        <taxon>Sapindales</taxon>
        <taxon>Anacardiaceae</taxon>
        <taxon>Pistacia</taxon>
    </lineage>
</organism>
<dbReference type="EMBL" id="CM047741">
    <property type="protein sequence ID" value="KAJ0038733.1"/>
    <property type="molecule type" value="Genomic_DNA"/>
</dbReference>
<dbReference type="Proteomes" id="UP001163603">
    <property type="component" value="Chromosome 6"/>
</dbReference>
<name>A0ACC0YMQ8_9ROSI</name>
<sequence length="506" mass="56524">MAKHILHFIMSKKAKYQALPTCIIYVFIFLTILNLSTSQTSHNSCILDIQLFPTDISNCESGNWGGFINNNCCREAFDDYLYAMGRRLNLTGDIFLNSTEQINCLNLMETSDKDVSGCGIQKLTSGAGGCSDYIVTDIFNKLGNRLKNLDEGCKNLSSVRRLDQACTACLRRWEEIGGSSDGEIDSAKAEANVCRFAVLVTLIGSFKEGETDSSNMKANIGLWIIIGGSVGIAVIVVIATWIIYRKRTEQSILPGIDASDESLTEETGCLKIPVKEIYSATNSLSASNFIGQGVAGKELSFLLYCRYTYKPEGERCIKAYSQMVDMLPVKHIIKDGYVETFVREVRSLSDVQHPNLVALLGFCEDKDECFLVYELCHNGNLSEWLYGKDRTLSWIQRLEVAIDSARGLGFLHTYPEGRIVHRDIKVNFVLEAKFHMRGGNISEFADPKLNGEYSVEAFKLVLELALSCTGLKQQRPSMEQVVLRLEKAHDVSNTSKISRKPFMDRN</sequence>
<evidence type="ECO:0000313" key="2">
    <source>
        <dbReference type="Proteomes" id="UP001163603"/>
    </source>
</evidence>
<protein>
    <submittedName>
        <fullName evidence="1">Uncharacterized protein</fullName>
    </submittedName>
</protein>